<dbReference type="Proteomes" id="UP000327157">
    <property type="component" value="Chromosome 11"/>
</dbReference>
<gene>
    <name evidence="2" type="ORF">D8674_006618</name>
</gene>
<dbReference type="AlphaFoldDB" id="A0A5N5FZ96"/>
<keyword evidence="3" id="KW-1185">Reference proteome</keyword>
<evidence type="ECO:0000313" key="2">
    <source>
        <dbReference type="EMBL" id="KAB2606901.1"/>
    </source>
</evidence>
<reference evidence="2 3" key="3">
    <citation type="submission" date="2019-11" db="EMBL/GenBank/DDBJ databases">
        <title>A de novo genome assembly of a pear dwarfing rootstock.</title>
        <authorList>
            <person name="Wang F."/>
            <person name="Wang J."/>
            <person name="Li S."/>
            <person name="Zhang Y."/>
            <person name="Fang M."/>
            <person name="Ma L."/>
            <person name="Zhao Y."/>
            <person name="Jiang S."/>
        </authorList>
    </citation>
    <scope>NUCLEOTIDE SEQUENCE [LARGE SCALE GENOMIC DNA]</scope>
    <source>
        <strain evidence="2">S2</strain>
        <tissue evidence="2">Leaf</tissue>
    </source>
</reference>
<feature type="compositionally biased region" description="Acidic residues" evidence="1">
    <location>
        <begin position="32"/>
        <end position="44"/>
    </location>
</feature>
<reference evidence="2 3" key="1">
    <citation type="submission" date="2019-09" db="EMBL/GenBank/DDBJ databases">
        <authorList>
            <person name="Ou C."/>
        </authorList>
    </citation>
    <scope>NUCLEOTIDE SEQUENCE [LARGE SCALE GENOMIC DNA]</scope>
    <source>
        <strain evidence="2">S2</strain>
        <tissue evidence="2">Leaf</tissue>
    </source>
</reference>
<name>A0A5N5FZ96_9ROSA</name>
<feature type="compositionally biased region" description="Basic and acidic residues" evidence="1">
    <location>
        <begin position="22"/>
        <end position="31"/>
    </location>
</feature>
<evidence type="ECO:0000313" key="3">
    <source>
        <dbReference type="Proteomes" id="UP000327157"/>
    </source>
</evidence>
<sequence length="69" mass="8098">MVTTGTAFTSSATLPCVCENCREEEERKEEKQEEEEEEEEETEEEPRLTWVATHLPEDFFMKLSNGRLK</sequence>
<proteinExistence type="predicted"/>
<feature type="region of interest" description="Disordered" evidence="1">
    <location>
        <begin position="22"/>
        <end position="49"/>
    </location>
</feature>
<dbReference type="EMBL" id="SMOL01000559">
    <property type="protein sequence ID" value="KAB2606901.1"/>
    <property type="molecule type" value="Genomic_DNA"/>
</dbReference>
<evidence type="ECO:0000256" key="1">
    <source>
        <dbReference type="SAM" id="MobiDB-lite"/>
    </source>
</evidence>
<reference evidence="3" key="2">
    <citation type="submission" date="2019-10" db="EMBL/GenBank/DDBJ databases">
        <title>A de novo genome assembly of a pear dwarfing rootstock.</title>
        <authorList>
            <person name="Wang F."/>
            <person name="Wang J."/>
            <person name="Li S."/>
            <person name="Zhang Y."/>
            <person name="Fang M."/>
            <person name="Ma L."/>
            <person name="Zhao Y."/>
            <person name="Jiang S."/>
        </authorList>
    </citation>
    <scope>NUCLEOTIDE SEQUENCE [LARGE SCALE GENOMIC DNA]</scope>
</reference>
<comment type="caution">
    <text evidence="2">The sequence shown here is derived from an EMBL/GenBank/DDBJ whole genome shotgun (WGS) entry which is preliminary data.</text>
</comment>
<accession>A0A5N5FZ96</accession>
<organism evidence="2 3">
    <name type="scientific">Pyrus ussuriensis x Pyrus communis</name>
    <dbReference type="NCBI Taxonomy" id="2448454"/>
    <lineage>
        <taxon>Eukaryota</taxon>
        <taxon>Viridiplantae</taxon>
        <taxon>Streptophyta</taxon>
        <taxon>Embryophyta</taxon>
        <taxon>Tracheophyta</taxon>
        <taxon>Spermatophyta</taxon>
        <taxon>Magnoliopsida</taxon>
        <taxon>eudicotyledons</taxon>
        <taxon>Gunneridae</taxon>
        <taxon>Pentapetalae</taxon>
        <taxon>rosids</taxon>
        <taxon>fabids</taxon>
        <taxon>Rosales</taxon>
        <taxon>Rosaceae</taxon>
        <taxon>Amygdaloideae</taxon>
        <taxon>Maleae</taxon>
        <taxon>Pyrus</taxon>
    </lineage>
</organism>
<protein>
    <submittedName>
        <fullName evidence="2">Uncharacterized protein</fullName>
    </submittedName>
</protein>